<evidence type="ECO:0000256" key="9">
    <source>
        <dbReference type="SAM" id="SignalP"/>
    </source>
</evidence>
<evidence type="ECO:0000256" key="4">
    <source>
        <dbReference type="ARBA" id="ARBA00022452"/>
    </source>
</evidence>
<dbReference type="EMBL" id="PDKK01000007">
    <property type="protein sequence ID" value="RXK05144.1"/>
    <property type="molecule type" value="Genomic_DNA"/>
</dbReference>
<keyword evidence="8" id="KW-0175">Coiled coil</keyword>
<dbReference type="SUPFAM" id="SSF56954">
    <property type="entry name" value="Outer membrane efflux proteins (OEP)"/>
    <property type="match status" value="1"/>
</dbReference>
<dbReference type="Gene3D" id="1.20.1600.10">
    <property type="entry name" value="Outer membrane efflux proteins (OEP)"/>
    <property type="match status" value="1"/>
</dbReference>
<evidence type="ECO:0000256" key="1">
    <source>
        <dbReference type="ARBA" id="ARBA00004442"/>
    </source>
</evidence>
<gene>
    <name evidence="10" type="ORF">CRV07_09005</name>
</gene>
<comment type="caution">
    <text evidence="10">The sequence shown here is derived from an EMBL/GenBank/DDBJ whole genome shotgun (WGS) entry which is preliminary data.</text>
</comment>
<keyword evidence="3" id="KW-0813">Transport</keyword>
<keyword evidence="11" id="KW-1185">Reference proteome</keyword>
<evidence type="ECO:0000313" key="11">
    <source>
        <dbReference type="Proteomes" id="UP000289758"/>
    </source>
</evidence>
<keyword evidence="7" id="KW-0998">Cell outer membrane</keyword>
<evidence type="ECO:0000256" key="8">
    <source>
        <dbReference type="SAM" id="Coils"/>
    </source>
</evidence>
<evidence type="ECO:0008006" key="12">
    <source>
        <dbReference type="Google" id="ProtNLM"/>
    </source>
</evidence>
<dbReference type="OrthoDB" id="5348365at2"/>
<feature type="chain" id="PRO_5020934402" description="SPOR domain-containing protein" evidence="9">
    <location>
        <begin position="22"/>
        <end position="592"/>
    </location>
</feature>
<dbReference type="Proteomes" id="UP000289758">
    <property type="component" value="Unassembled WGS sequence"/>
</dbReference>
<dbReference type="GO" id="GO:0015288">
    <property type="term" value="F:porin activity"/>
    <property type="evidence" value="ECO:0007669"/>
    <property type="project" value="TreeGrafter"/>
</dbReference>
<dbReference type="Pfam" id="PF02321">
    <property type="entry name" value="OEP"/>
    <property type="match status" value="1"/>
</dbReference>
<name>A0A4Q1AKN4_9BACT</name>
<keyword evidence="6" id="KW-0472">Membrane</keyword>
<comment type="similarity">
    <text evidence="2">Belongs to the outer membrane factor (OMF) (TC 1.B.17) family.</text>
</comment>
<dbReference type="RefSeq" id="WP_129087378.1">
    <property type="nucleotide sequence ID" value="NZ_CP053836.1"/>
</dbReference>
<dbReference type="PANTHER" id="PTHR30026:SF20">
    <property type="entry name" value="OUTER MEMBRANE PROTEIN TOLC"/>
    <property type="match status" value="1"/>
</dbReference>
<dbReference type="PANTHER" id="PTHR30026">
    <property type="entry name" value="OUTER MEMBRANE PROTEIN TOLC"/>
    <property type="match status" value="1"/>
</dbReference>
<dbReference type="InterPro" id="IPR051906">
    <property type="entry name" value="TolC-like"/>
</dbReference>
<keyword evidence="9" id="KW-0732">Signal</keyword>
<proteinExistence type="inferred from homology"/>
<reference evidence="10 11" key="1">
    <citation type="submission" date="2017-10" db="EMBL/GenBank/DDBJ databases">
        <title>Genomics of the genus Arcobacter.</title>
        <authorList>
            <person name="Perez-Cataluna A."/>
            <person name="Figueras M.J."/>
        </authorList>
    </citation>
    <scope>NUCLEOTIDE SEQUENCE [LARGE SCALE GENOMIC DNA]</scope>
    <source>
        <strain evidence="10 11">CECT 8441</strain>
    </source>
</reference>
<dbReference type="InterPro" id="IPR036680">
    <property type="entry name" value="SPOR-like_sf"/>
</dbReference>
<comment type="subcellular location">
    <subcellularLocation>
        <location evidence="1">Cell outer membrane</location>
    </subcellularLocation>
</comment>
<dbReference type="GO" id="GO:0015562">
    <property type="term" value="F:efflux transmembrane transporter activity"/>
    <property type="evidence" value="ECO:0007669"/>
    <property type="project" value="InterPro"/>
</dbReference>
<dbReference type="InterPro" id="IPR003423">
    <property type="entry name" value="OMP_efflux"/>
</dbReference>
<dbReference type="Gene3D" id="3.30.70.1070">
    <property type="entry name" value="Sporulation related repeat"/>
    <property type="match status" value="1"/>
</dbReference>
<dbReference type="AlphaFoldDB" id="A0A4Q1AKN4"/>
<evidence type="ECO:0000256" key="3">
    <source>
        <dbReference type="ARBA" id="ARBA00022448"/>
    </source>
</evidence>
<evidence type="ECO:0000313" key="10">
    <source>
        <dbReference type="EMBL" id="RXK05144.1"/>
    </source>
</evidence>
<feature type="signal peptide" evidence="9">
    <location>
        <begin position="1"/>
        <end position="21"/>
    </location>
</feature>
<dbReference type="GO" id="GO:0009279">
    <property type="term" value="C:cell outer membrane"/>
    <property type="evidence" value="ECO:0007669"/>
    <property type="project" value="UniProtKB-SubCell"/>
</dbReference>
<organism evidence="10 11">
    <name type="scientific">Halarcobacter ebronensis</name>
    <dbReference type="NCBI Taxonomy" id="1462615"/>
    <lineage>
        <taxon>Bacteria</taxon>
        <taxon>Pseudomonadati</taxon>
        <taxon>Campylobacterota</taxon>
        <taxon>Epsilonproteobacteria</taxon>
        <taxon>Campylobacterales</taxon>
        <taxon>Arcobacteraceae</taxon>
        <taxon>Halarcobacter</taxon>
    </lineage>
</organism>
<feature type="coiled-coil region" evidence="8">
    <location>
        <begin position="240"/>
        <end position="270"/>
    </location>
</feature>
<evidence type="ECO:0000256" key="5">
    <source>
        <dbReference type="ARBA" id="ARBA00022692"/>
    </source>
</evidence>
<evidence type="ECO:0000256" key="7">
    <source>
        <dbReference type="ARBA" id="ARBA00023237"/>
    </source>
</evidence>
<protein>
    <recommendedName>
        <fullName evidence="12">SPOR domain-containing protein</fullName>
    </recommendedName>
</protein>
<keyword evidence="5" id="KW-0812">Transmembrane</keyword>
<accession>A0A4Q1AKN4</accession>
<evidence type="ECO:0000256" key="6">
    <source>
        <dbReference type="ARBA" id="ARBA00023136"/>
    </source>
</evidence>
<dbReference type="GO" id="GO:1990281">
    <property type="term" value="C:efflux pump complex"/>
    <property type="evidence" value="ECO:0007669"/>
    <property type="project" value="TreeGrafter"/>
</dbReference>
<keyword evidence="4" id="KW-1134">Transmembrane beta strand</keyword>
<sequence length="592" mass="69168">MKKHIISLVVSSILCTSVLNATSLKDAVEQTISSNPDVLSEKFNKDAYRKYVDEERSDYYPKIDFSGYFEDSTTRYDRDNRPTDPTKEDKDGWNAQLTIEQILYDGGLTPSQVQENIHLYNGNRYRSNRRVEEIIRGAVDSYMNLVEYQELLNLSENNLKLHDDYLIMAKDKESISGEILESYQVNAKKHYITDNLLEQKDLQNQAKNKYLKFTQTATDGNICRPVIDESLIPNKIEKMVEIATLKNTKVLEQIEKIKEQRENLEQAKSSYLPTLKLQWQGVWNDDLEEPENGRQDIQRTRLILDWNLFEGGRTYHTTQREKLFLQEQQKVLDNTIAEVEEEIKSKYDSYFIAKQRVVNMRKYIVDNRNIRDVYLKQLQDGTRTFIDILDAESELYRSEISALQLEMDMYGKYFDILQDIDMLTESILKSKDQACKVYIPKKYENPIKREKFKDNSELKDKDLLNELGVDADKTLDNEINKLLNSEPVKEEKIEKSIEKTLPDGEYTINLTTLSGKEYDIATFKEKYGLSSDKSLYTYNTDSGTNVIYGGYKTLEDANKAMEELTNKGIDLKIYVDFLKKHKELLEKFKNIN</sequence>
<dbReference type="GO" id="GO:0042834">
    <property type="term" value="F:peptidoglycan binding"/>
    <property type="evidence" value="ECO:0007669"/>
    <property type="project" value="InterPro"/>
</dbReference>
<evidence type="ECO:0000256" key="2">
    <source>
        <dbReference type="ARBA" id="ARBA00007613"/>
    </source>
</evidence>